<reference evidence="2 3" key="1">
    <citation type="submission" date="2019-08" db="EMBL/GenBank/DDBJ databases">
        <title>Complete genome sequence of Terriglobus albidus strain ORNL.</title>
        <authorList>
            <person name="Podar M."/>
        </authorList>
    </citation>
    <scope>NUCLEOTIDE SEQUENCE [LARGE SCALE GENOMIC DNA]</scope>
    <source>
        <strain evidence="2 3">ORNL</strain>
    </source>
</reference>
<feature type="region of interest" description="Disordered" evidence="1">
    <location>
        <begin position="153"/>
        <end position="186"/>
    </location>
</feature>
<protein>
    <submittedName>
        <fullName evidence="2">Uncharacterized protein</fullName>
    </submittedName>
</protein>
<name>A0A5B9E516_9BACT</name>
<evidence type="ECO:0000313" key="3">
    <source>
        <dbReference type="Proteomes" id="UP000321820"/>
    </source>
</evidence>
<keyword evidence="3" id="KW-1185">Reference proteome</keyword>
<dbReference type="RefSeq" id="WP_147646535.1">
    <property type="nucleotide sequence ID" value="NZ_CP042806.1"/>
</dbReference>
<dbReference type="KEGG" id="talb:FTW19_04530"/>
<dbReference type="AlphaFoldDB" id="A0A5B9E516"/>
<gene>
    <name evidence="2" type="ORF">FTW19_04530</name>
</gene>
<dbReference type="EMBL" id="CP042806">
    <property type="protein sequence ID" value="QEE27342.1"/>
    <property type="molecule type" value="Genomic_DNA"/>
</dbReference>
<sequence>MASKRQRLRKELWSEDEDVWTGEEVGWFKIPRTFPLCLALLKKDIRGPEDPTAVYLELLSHHYGEGFIELKQESDHAFACGFSVGRLRSWHERMAKLEELGFIKTKSAGASKYKYVLLMHPTTVIQNLRDQGKIEDRWWNMYIARKAETRELTYEQRDQQKKQAANTRKRSGKTIRIGKSLSKKSP</sequence>
<evidence type="ECO:0000256" key="1">
    <source>
        <dbReference type="SAM" id="MobiDB-lite"/>
    </source>
</evidence>
<accession>A0A5B9E516</accession>
<dbReference type="Proteomes" id="UP000321820">
    <property type="component" value="Chromosome"/>
</dbReference>
<organism evidence="2 3">
    <name type="scientific">Terriglobus albidus</name>
    <dbReference type="NCBI Taxonomy" id="1592106"/>
    <lineage>
        <taxon>Bacteria</taxon>
        <taxon>Pseudomonadati</taxon>
        <taxon>Acidobacteriota</taxon>
        <taxon>Terriglobia</taxon>
        <taxon>Terriglobales</taxon>
        <taxon>Acidobacteriaceae</taxon>
        <taxon>Terriglobus</taxon>
    </lineage>
</organism>
<evidence type="ECO:0000313" key="2">
    <source>
        <dbReference type="EMBL" id="QEE27342.1"/>
    </source>
</evidence>
<dbReference type="OrthoDB" id="5520111at2"/>
<proteinExistence type="predicted"/>